<dbReference type="NCBIfam" id="NF004323">
    <property type="entry name" value="PRK05715.1-5"/>
    <property type="match status" value="1"/>
</dbReference>
<keyword evidence="10" id="KW-0830">Ubiquinone</keyword>
<comment type="subcellular location">
    <subcellularLocation>
        <location evidence="10">Cell membrane</location>
        <topology evidence="10">Multi-pass membrane protein</topology>
    </subcellularLocation>
    <subcellularLocation>
        <location evidence="2">Membrane</location>
        <topology evidence="2">Multi-pass membrane protein</topology>
    </subcellularLocation>
</comment>
<dbReference type="PATRIC" id="fig|1429438.4.peg.4620"/>
<protein>
    <recommendedName>
        <fullName evidence="10">NADH-quinone oxidoreductase subunit K</fullName>
        <ecNumber evidence="10">7.1.1.-</ecNumber>
    </recommendedName>
    <alternativeName>
        <fullName evidence="10">NADH dehydrogenase I subunit K</fullName>
    </alternativeName>
    <alternativeName>
        <fullName evidence="10">NDH-1 subunit K</fullName>
    </alternativeName>
</protein>
<dbReference type="InterPro" id="IPR001133">
    <property type="entry name" value="NADH_UbQ_OxRdtase_chain4L/K"/>
</dbReference>
<evidence type="ECO:0000256" key="3">
    <source>
        <dbReference type="ARBA" id="ARBA00010519"/>
    </source>
</evidence>
<evidence type="ECO:0000256" key="5">
    <source>
        <dbReference type="ARBA" id="ARBA00022692"/>
    </source>
</evidence>
<dbReference type="HOGENOM" id="CLU_144724_0_0_7"/>
<evidence type="ECO:0000256" key="2">
    <source>
        <dbReference type="ARBA" id="ARBA00004141"/>
    </source>
</evidence>
<dbReference type="HAMAP" id="MF_01456">
    <property type="entry name" value="NDH1_NuoK"/>
    <property type="match status" value="1"/>
</dbReference>
<evidence type="ECO:0000256" key="8">
    <source>
        <dbReference type="ARBA" id="ARBA00022989"/>
    </source>
</evidence>
<keyword evidence="8 10" id="KW-1133">Transmembrane helix</keyword>
<comment type="function">
    <text evidence="1 10">NDH-1 shuttles electrons from NADH, via FMN and iron-sulfur (Fe-S) centers, to quinones in the respiratory chain. The immediate electron acceptor for the enzyme in this species is believed to be ubiquinone. Couples the redox reaction to proton translocation (for every two electrons transferred, four hydrogen ions are translocated across the cytoplasmic membrane), and thus conserves the redox energy in a proton gradient.</text>
</comment>
<evidence type="ECO:0000313" key="11">
    <source>
        <dbReference type="EMBL" id="ETW97082.1"/>
    </source>
</evidence>
<dbReference type="EC" id="7.1.1.-" evidence="10"/>
<keyword evidence="6 10" id="KW-0874">Quinone</keyword>
<accession>W4LGE7</accession>
<dbReference type="Gene3D" id="1.10.287.3510">
    <property type="match status" value="1"/>
</dbReference>
<keyword evidence="9 10" id="KW-0472">Membrane</keyword>
<keyword evidence="4 10" id="KW-0813">Transport</keyword>
<feature type="transmembrane region" description="Helical" evidence="10">
    <location>
        <begin position="34"/>
        <end position="53"/>
    </location>
</feature>
<dbReference type="FunFam" id="1.10.287.3510:FF:000001">
    <property type="entry name" value="NADH-quinone oxidoreductase subunit K"/>
    <property type="match status" value="1"/>
</dbReference>
<evidence type="ECO:0000313" key="12">
    <source>
        <dbReference type="Proteomes" id="UP000019141"/>
    </source>
</evidence>
<feature type="transmembrane region" description="Helical" evidence="10">
    <location>
        <begin position="65"/>
        <end position="88"/>
    </location>
</feature>
<evidence type="ECO:0000256" key="10">
    <source>
        <dbReference type="HAMAP-Rule" id="MF_01456"/>
    </source>
</evidence>
<dbReference type="GO" id="GO:0048038">
    <property type="term" value="F:quinone binding"/>
    <property type="evidence" value="ECO:0007669"/>
    <property type="project" value="UniProtKB-KW"/>
</dbReference>
<dbReference type="AlphaFoldDB" id="W4LGE7"/>
<dbReference type="PANTHER" id="PTHR11434">
    <property type="entry name" value="NADH-UBIQUINONE OXIDOREDUCTASE SUBUNIT ND4L"/>
    <property type="match status" value="1"/>
</dbReference>
<evidence type="ECO:0000256" key="6">
    <source>
        <dbReference type="ARBA" id="ARBA00022719"/>
    </source>
</evidence>
<evidence type="ECO:0000256" key="9">
    <source>
        <dbReference type="ARBA" id="ARBA00023136"/>
    </source>
</evidence>
<dbReference type="InterPro" id="IPR039428">
    <property type="entry name" value="NUOK/Mnh_C1-like"/>
</dbReference>
<dbReference type="PANTHER" id="PTHR11434:SF16">
    <property type="entry name" value="NADH-UBIQUINONE OXIDOREDUCTASE CHAIN 4L"/>
    <property type="match status" value="1"/>
</dbReference>
<dbReference type="GO" id="GO:0042773">
    <property type="term" value="P:ATP synthesis coupled electron transport"/>
    <property type="evidence" value="ECO:0007669"/>
    <property type="project" value="InterPro"/>
</dbReference>
<feature type="transmembrane region" description="Helical" evidence="10">
    <location>
        <begin position="6"/>
        <end position="27"/>
    </location>
</feature>
<evidence type="ECO:0000256" key="4">
    <source>
        <dbReference type="ARBA" id="ARBA00022448"/>
    </source>
</evidence>
<dbReference type="Proteomes" id="UP000019141">
    <property type="component" value="Unassembled WGS sequence"/>
</dbReference>
<dbReference type="GO" id="GO:0030964">
    <property type="term" value="C:NADH dehydrogenase complex"/>
    <property type="evidence" value="ECO:0007669"/>
    <property type="project" value="TreeGrafter"/>
</dbReference>
<gene>
    <name evidence="10" type="primary">nuoK</name>
    <name evidence="11" type="ORF">ETSY1_24065</name>
</gene>
<dbReference type="NCBIfam" id="NF004321">
    <property type="entry name" value="PRK05715.1-3"/>
    <property type="match status" value="1"/>
</dbReference>
<proteinExistence type="inferred from homology"/>
<keyword evidence="12" id="KW-1185">Reference proteome</keyword>
<keyword evidence="10" id="KW-1003">Cell membrane</keyword>
<evidence type="ECO:0000256" key="1">
    <source>
        <dbReference type="ARBA" id="ARBA00002378"/>
    </source>
</evidence>
<dbReference type="NCBIfam" id="NF004322">
    <property type="entry name" value="PRK05715.1-4"/>
    <property type="match status" value="1"/>
</dbReference>
<dbReference type="EMBL" id="AZHW01000706">
    <property type="protein sequence ID" value="ETW97082.1"/>
    <property type="molecule type" value="Genomic_DNA"/>
</dbReference>
<dbReference type="NCBIfam" id="NF004320">
    <property type="entry name" value="PRK05715.1-2"/>
    <property type="match status" value="1"/>
</dbReference>
<comment type="similarity">
    <text evidence="3 10">Belongs to the complex I subunit 4L family.</text>
</comment>
<dbReference type="GO" id="GO:0005886">
    <property type="term" value="C:plasma membrane"/>
    <property type="evidence" value="ECO:0007669"/>
    <property type="project" value="UniProtKB-SubCell"/>
</dbReference>
<organism evidence="11 12">
    <name type="scientific">Entotheonella factor</name>
    <dbReference type="NCBI Taxonomy" id="1429438"/>
    <lineage>
        <taxon>Bacteria</taxon>
        <taxon>Pseudomonadati</taxon>
        <taxon>Nitrospinota/Tectimicrobiota group</taxon>
        <taxon>Candidatus Tectimicrobiota</taxon>
        <taxon>Candidatus Entotheonellia</taxon>
        <taxon>Candidatus Entotheonellales</taxon>
        <taxon>Candidatus Entotheonellaceae</taxon>
        <taxon>Candidatus Entotheonella</taxon>
    </lineage>
</organism>
<comment type="catalytic activity">
    <reaction evidence="10">
        <text>a quinone + NADH + 5 H(+)(in) = a quinol + NAD(+) + 4 H(+)(out)</text>
        <dbReference type="Rhea" id="RHEA:57888"/>
        <dbReference type="ChEBI" id="CHEBI:15378"/>
        <dbReference type="ChEBI" id="CHEBI:24646"/>
        <dbReference type="ChEBI" id="CHEBI:57540"/>
        <dbReference type="ChEBI" id="CHEBI:57945"/>
        <dbReference type="ChEBI" id="CHEBI:132124"/>
    </reaction>
</comment>
<keyword evidence="10" id="KW-0520">NAD</keyword>
<sequence>MEDVVIPLPFYLTFGALLFVIGVIGVLTRRNVVIVLMSIELILNAVNLTLISFSHYLDDLRGQVFALFVIAVAASEAAVGLALVIALYRGKHTFNLDDVNLLKW</sequence>
<keyword evidence="11" id="KW-0560">Oxidoreductase</keyword>
<dbReference type="GO" id="GO:0050136">
    <property type="term" value="F:NADH dehydrogenase (quinone) (non-electrogenic) activity"/>
    <property type="evidence" value="ECO:0007669"/>
    <property type="project" value="UniProtKB-UniRule"/>
</dbReference>
<comment type="subunit">
    <text evidence="10">NDH-1 is composed of 14 different subunits. Subunits NuoA, H, J, K, L, M, N constitute the membrane sector of the complex.</text>
</comment>
<dbReference type="Pfam" id="PF00420">
    <property type="entry name" value="Oxidored_q2"/>
    <property type="match status" value="1"/>
</dbReference>
<comment type="caution">
    <text evidence="11">The sequence shown here is derived from an EMBL/GenBank/DDBJ whole genome shotgun (WGS) entry which is preliminary data.</text>
</comment>
<evidence type="ECO:0000256" key="7">
    <source>
        <dbReference type="ARBA" id="ARBA00022967"/>
    </source>
</evidence>
<reference evidence="11 12" key="1">
    <citation type="journal article" date="2014" name="Nature">
        <title>An environmental bacterial taxon with a large and distinct metabolic repertoire.</title>
        <authorList>
            <person name="Wilson M.C."/>
            <person name="Mori T."/>
            <person name="Ruckert C."/>
            <person name="Uria A.R."/>
            <person name="Helf M.J."/>
            <person name="Takada K."/>
            <person name="Gernert C."/>
            <person name="Steffens U.A."/>
            <person name="Heycke N."/>
            <person name="Schmitt S."/>
            <person name="Rinke C."/>
            <person name="Helfrich E.J."/>
            <person name="Brachmann A.O."/>
            <person name="Gurgui C."/>
            <person name="Wakimoto T."/>
            <person name="Kracht M."/>
            <person name="Crusemann M."/>
            <person name="Hentschel U."/>
            <person name="Abe I."/>
            <person name="Matsunaga S."/>
            <person name="Kalinowski J."/>
            <person name="Takeyama H."/>
            <person name="Piel J."/>
        </authorList>
    </citation>
    <scope>NUCLEOTIDE SEQUENCE [LARGE SCALE GENOMIC DNA]</scope>
    <source>
        <strain evidence="12">TSY1</strain>
    </source>
</reference>
<keyword evidence="5 10" id="KW-0812">Transmembrane</keyword>
<keyword evidence="7 10" id="KW-1278">Translocase</keyword>
<name>W4LGE7_ENTF1</name>